<proteinExistence type="inferred from homology"/>
<reference evidence="3" key="1">
    <citation type="submission" date="2025-08" db="UniProtKB">
        <authorList>
            <consortium name="RefSeq"/>
        </authorList>
    </citation>
    <scope>IDENTIFICATION</scope>
    <source>
        <tissue evidence="3">Stem</tissue>
    </source>
</reference>
<dbReference type="Pfam" id="PF01459">
    <property type="entry name" value="Porin_3"/>
    <property type="match status" value="1"/>
</dbReference>
<name>A0ABM3KER4_CUCME</name>
<dbReference type="PANTHER" id="PTHR11743:SF70">
    <property type="entry name" value="GH26960P-RELATED"/>
    <property type="match status" value="1"/>
</dbReference>
<gene>
    <name evidence="3" type="primary">LOC127144406</name>
</gene>
<evidence type="ECO:0000313" key="2">
    <source>
        <dbReference type="Proteomes" id="UP001652600"/>
    </source>
</evidence>
<dbReference type="Proteomes" id="UP001652600">
    <property type="component" value="Chromosome 12"/>
</dbReference>
<dbReference type="RefSeq" id="XP_050936274.1">
    <property type="nucleotide sequence ID" value="XM_051080317.1"/>
</dbReference>
<dbReference type="InterPro" id="IPR023614">
    <property type="entry name" value="Porin_dom_sf"/>
</dbReference>
<organism evidence="2 3">
    <name type="scientific">Cucumis melo</name>
    <name type="common">Muskmelon</name>
    <dbReference type="NCBI Taxonomy" id="3656"/>
    <lineage>
        <taxon>Eukaryota</taxon>
        <taxon>Viridiplantae</taxon>
        <taxon>Streptophyta</taxon>
        <taxon>Embryophyta</taxon>
        <taxon>Tracheophyta</taxon>
        <taxon>Spermatophyta</taxon>
        <taxon>Magnoliopsida</taxon>
        <taxon>eudicotyledons</taxon>
        <taxon>Gunneridae</taxon>
        <taxon>Pentapetalae</taxon>
        <taxon>rosids</taxon>
        <taxon>fabids</taxon>
        <taxon>Cucurbitales</taxon>
        <taxon>Cucurbitaceae</taxon>
        <taxon>Benincaseae</taxon>
        <taxon>Cucumis</taxon>
    </lineage>
</organism>
<dbReference type="InterPro" id="IPR027246">
    <property type="entry name" value="Porin_Euk/Tom40"/>
</dbReference>
<accession>A0ABM3KER4</accession>
<dbReference type="Gene3D" id="2.40.160.10">
    <property type="entry name" value="Porin"/>
    <property type="match status" value="1"/>
</dbReference>
<comment type="similarity">
    <text evidence="1">Belongs to the eukaryotic mitochondrial porin (TC 1.B.8.1) family.</text>
</comment>
<protein>
    <submittedName>
        <fullName evidence="3">Mitochondrial outer membrane protein porin 3-like</fullName>
    </submittedName>
</protein>
<evidence type="ECO:0000256" key="1">
    <source>
        <dbReference type="ARBA" id="ARBA00009624"/>
    </source>
</evidence>
<evidence type="ECO:0000313" key="3">
    <source>
        <dbReference type="RefSeq" id="XP_050936274.1"/>
    </source>
</evidence>
<keyword evidence="2" id="KW-1185">Reference proteome</keyword>
<dbReference type="GeneID" id="127144406"/>
<dbReference type="InterPro" id="IPR001925">
    <property type="entry name" value="Porin_Euk"/>
</dbReference>
<sequence>MLLAAKYGVVEMVSRLFQHFPLAIRDSDQDKKNVVLLAAEKFIFLLIKKVESVWHELNKCRLRFWVAISNLLITRDIEWANLVFGLEQVETVEQFGVVVLIFARGLEFSLTKIDLQVELQYQHEYAGISTGIGPTANPIVNFAGVIGNEKLSLGIDLSFDTASGNITKLNAGLSYTHSNLIAALTL</sequence>
<dbReference type="PANTHER" id="PTHR11743">
    <property type="entry name" value="VOLTAGE-DEPENDENT ANION-SELECTIVE CHANNEL"/>
    <property type="match status" value="1"/>
</dbReference>